<feature type="transmembrane region" description="Helical" evidence="1">
    <location>
        <begin position="136"/>
        <end position="162"/>
    </location>
</feature>
<dbReference type="Pfam" id="PF06541">
    <property type="entry name" value="ABC_trans_CmpB"/>
    <property type="match status" value="2"/>
</dbReference>
<evidence type="ECO:0000256" key="1">
    <source>
        <dbReference type="SAM" id="Phobius"/>
    </source>
</evidence>
<keyword evidence="3" id="KW-1185">Reference proteome</keyword>
<sequence length="431" mass="49096">MHYTKYELFAFFLLYSFLGWVVEVLIASLRKGDFVNRGMLNGPLCPIYGLSIILSLQFLEAANANPFALLVGNAVLATVVEYIAGGLLRRIIGRRLWNYDSPRFYIAFAFAYSGVSVLVISLLQPLVYMVSQMIPHLLFCIILWILFGLLMVDVVASFVAAFHIRKQSRLELKVTERLSNTKKIMGQRFFARLQKRIYKAFPELENAQLELIDVKALDQKKFAESICFEKLVWMFFISALAGDLIETAFVWVKSGKLMSRSSLIYGPFSVVWGLGGIIATVMLHRLIDKNDIYIFLGGFFLGGTYEYSCSVFTEKVLGTRFWDYSGMPFNLDGRVNLLYCLFWGLLAIVWLKAIYPFVSKYIGKIPRVLGEVLTWCIVIFIVLNAFVSAMALYYYGLRMAGTPVNGNVELFFAIYYPDTLMKLIYPNAVLL</sequence>
<feature type="transmembrane region" description="Helical" evidence="1">
    <location>
        <begin position="64"/>
        <end position="84"/>
    </location>
</feature>
<dbReference type="RefSeq" id="WP_029163178.1">
    <property type="nucleotide sequence ID" value="NZ_CP009933.1"/>
</dbReference>
<organism evidence="2 3">
    <name type="scientific">Clostridium scatologenes</name>
    <dbReference type="NCBI Taxonomy" id="1548"/>
    <lineage>
        <taxon>Bacteria</taxon>
        <taxon>Bacillati</taxon>
        <taxon>Bacillota</taxon>
        <taxon>Clostridia</taxon>
        <taxon>Eubacteriales</taxon>
        <taxon>Clostridiaceae</taxon>
        <taxon>Clostridium</taxon>
    </lineage>
</organism>
<reference evidence="2 3" key="1">
    <citation type="journal article" date="2015" name="J. Biotechnol.">
        <title>Complete genome sequence of a malodorant-producing acetogen, Clostridium scatologenes ATCC 25775(T).</title>
        <authorList>
            <person name="Zhu Z."/>
            <person name="Guo T."/>
            <person name="Zheng H."/>
            <person name="Song T."/>
            <person name="Ouyang P."/>
            <person name="Xie J."/>
        </authorList>
    </citation>
    <scope>NUCLEOTIDE SEQUENCE [LARGE SCALE GENOMIC DNA]</scope>
    <source>
        <strain evidence="2 3">ATCC 25775</strain>
    </source>
</reference>
<feature type="transmembrane region" description="Helical" evidence="1">
    <location>
        <begin position="104"/>
        <end position="124"/>
    </location>
</feature>
<feature type="transmembrane region" description="Helical" evidence="1">
    <location>
        <begin position="231"/>
        <end position="252"/>
    </location>
</feature>
<feature type="transmembrane region" description="Helical" evidence="1">
    <location>
        <begin position="372"/>
        <end position="395"/>
    </location>
</feature>
<dbReference type="Proteomes" id="UP000033115">
    <property type="component" value="Chromosome"/>
</dbReference>
<dbReference type="InterPro" id="IPR010540">
    <property type="entry name" value="CmpB_TMEM229"/>
</dbReference>
<evidence type="ECO:0000313" key="2">
    <source>
        <dbReference type="EMBL" id="AKA70423.1"/>
    </source>
</evidence>
<feature type="transmembrane region" description="Helical" evidence="1">
    <location>
        <begin position="333"/>
        <end position="351"/>
    </location>
</feature>
<proteinExistence type="predicted"/>
<feature type="transmembrane region" description="Helical" evidence="1">
    <location>
        <begin position="292"/>
        <end position="313"/>
    </location>
</feature>
<feature type="transmembrane region" description="Helical" evidence="1">
    <location>
        <begin position="38"/>
        <end position="58"/>
    </location>
</feature>
<protein>
    <submittedName>
        <fullName evidence="2">Uncharacterized protein</fullName>
    </submittedName>
</protein>
<gene>
    <name evidence="2" type="ORF">CSCA_3298</name>
</gene>
<evidence type="ECO:0000313" key="3">
    <source>
        <dbReference type="Proteomes" id="UP000033115"/>
    </source>
</evidence>
<dbReference type="STRING" id="1548.CSCA_3298"/>
<dbReference type="KEGG" id="csq:CSCA_3298"/>
<accession>A0A0E3JPQ0</accession>
<name>A0A0E3JPQ0_CLOSL</name>
<dbReference type="EMBL" id="CP009933">
    <property type="protein sequence ID" value="AKA70423.1"/>
    <property type="molecule type" value="Genomic_DNA"/>
</dbReference>
<dbReference type="HOGENOM" id="CLU_051143_0_0_9"/>
<feature type="transmembrane region" description="Helical" evidence="1">
    <location>
        <begin position="6"/>
        <end position="26"/>
    </location>
</feature>
<dbReference type="AlphaFoldDB" id="A0A0E3JPQ0"/>
<keyword evidence="1" id="KW-0812">Transmembrane</keyword>
<keyword evidence="1" id="KW-1133">Transmembrane helix</keyword>
<keyword evidence="1" id="KW-0472">Membrane</keyword>
<feature type="transmembrane region" description="Helical" evidence="1">
    <location>
        <begin position="264"/>
        <end position="283"/>
    </location>
</feature>